<dbReference type="RefSeq" id="YP_009541980.1">
    <property type="nucleotide sequence ID" value="NC_039979.1"/>
</dbReference>
<dbReference type="GO" id="GO:0032543">
    <property type="term" value="P:mitochondrial translation"/>
    <property type="evidence" value="ECO:0007669"/>
    <property type="project" value="TreeGrafter"/>
</dbReference>
<dbReference type="AlphaFoldDB" id="A0A3G3MIJ6"/>
<evidence type="ECO:0000256" key="2">
    <source>
        <dbReference type="ARBA" id="ARBA00022980"/>
    </source>
</evidence>
<evidence type="ECO:0000256" key="4">
    <source>
        <dbReference type="RuleBase" id="RU004413"/>
    </source>
</evidence>
<accession>A0A3G3MIJ6</accession>
<reference evidence="5" key="1">
    <citation type="journal article" date="2018" name="Genome Biol. Evol.">
        <title>Mitochondrial and Plastid Genomes from Coralline Red Algae Provide Insights into the Incongruent Evolutionary Histories of Organelles.</title>
        <authorList>
            <person name="Lee J."/>
            <person name="Song H.J."/>
            <person name="In Park S."/>
            <person name="Lee Y.M."/>
            <person name="Jeong S.Y."/>
            <person name="Oh Cho T."/>
            <person name="Kim J.H."/>
            <person name="Choi H.G."/>
            <person name="Choi C.G."/>
            <person name="Nelson W.A."/>
            <person name="Fredericq S."/>
            <person name="Bhattacharya D."/>
            <person name="Su Yoon H."/>
        </authorList>
    </citation>
    <scope>NUCLEOTIDE SEQUENCE</scope>
</reference>
<dbReference type="PRINTS" id="PR00060">
    <property type="entry name" value="RIBOSOMALL16"/>
</dbReference>
<dbReference type="CDD" id="cd01433">
    <property type="entry name" value="Ribosomal_L16_L10e"/>
    <property type="match status" value="1"/>
</dbReference>
<evidence type="ECO:0000256" key="1">
    <source>
        <dbReference type="ARBA" id="ARBA00008931"/>
    </source>
</evidence>
<gene>
    <name evidence="5" type="primary">rpl16</name>
</gene>
<dbReference type="SUPFAM" id="SSF54686">
    <property type="entry name" value="Ribosomal protein L16p/L10e"/>
    <property type="match status" value="1"/>
</dbReference>
<dbReference type="EMBL" id="MH281623">
    <property type="protein sequence ID" value="AYR06650.1"/>
    <property type="molecule type" value="Genomic_DNA"/>
</dbReference>
<protein>
    <submittedName>
        <fullName evidence="5">Ribosomal protein L16</fullName>
    </submittedName>
</protein>
<dbReference type="GO" id="GO:0019843">
    <property type="term" value="F:rRNA binding"/>
    <property type="evidence" value="ECO:0007669"/>
    <property type="project" value="InterPro"/>
</dbReference>
<dbReference type="InterPro" id="IPR047873">
    <property type="entry name" value="Ribosomal_uL16"/>
</dbReference>
<dbReference type="Gene3D" id="3.90.1170.10">
    <property type="entry name" value="Ribosomal protein L10e/L16"/>
    <property type="match status" value="1"/>
</dbReference>
<organism evidence="5">
    <name type="scientific">Synarthrophyton chejuense</name>
    <dbReference type="NCBI Taxonomy" id="2485825"/>
    <lineage>
        <taxon>Eukaryota</taxon>
        <taxon>Rhodophyta</taxon>
        <taxon>Florideophyceae</taxon>
        <taxon>Corallinophycidae</taxon>
        <taxon>Hapalidiales</taxon>
        <taxon>Hapalidiaceae</taxon>
        <taxon>Melobesioideae</taxon>
        <taxon>Synarthrophyton</taxon>
    </lineage>
</organism>
<dbReference type="InterPro" id="IPR036920">
    <property type="entry name" value="Ribosomal_uL16_sf"/>
</dbReference>
<evidence type="ECO:0000313" key="5">
    <source>
        <dbReference type="EMBL" id="AYR06650.1"/>
    </source>
</evidence>
<evidence type="ECO:0000256" key="3">
    <source>
        <dbReference type="ARBA" id="ARBA00023274"/>
    </source>
</evidence>
<comment type="similarity">
    <text evidence="1 4">Belongs to the universal ribosomal protein uL16 family.</text>
</comment>
<dbReference type="InterPro" id="IPR016180">
    <property type="entry name" value="Ribosomal_uL16_dom"/>
</dbReference>
<dbReference type="GO" id="GO:0005762">
    <property type="term" value="C:mitochondrial large ribosomal subunit"/>
    <property type="evidence" value="ECO:0007669"/>
    <property type="project" value="TreeGrafter"/>
</dbReference>
<dbReference type="InterPro" id="IPR000114">
    <property type="entry name" value="Ribosomal_uL16_bact-type"/>
</dbReference>
<sequence>MIKKSHKKIINNLISTCHLLRFGSIGFKTTSRGFLLKEQISSIDRVIQTKQKNLTLNSKKLKIWRLVYTNKTVTKLNLESRMGKGKGSIFTEGIFIKPGFMFYEFQNLNLNQAFELLNFINKQISINLIIVRQN</sequence>
<proteinExistence type="inferred from homology"/>
<keyword evidence="5" id="KW-0496">Mitochondrion</keyword>
<geneLocation type="mitochondrion" evidence="5"/>
<dbReference type="Pfam" id="PF00252">
    <property type="entry name" value="Ribosomal_L16"/>
    <property type="match status" value="1"/>
</dbReference>
<keyword evidence="3 4" id="KW-0687">Ribonucleoprotein</keyword>
<dbReference type="PANTHER" id="PTHR12220">
    <property type="entry name" value="50S/60S RIBOSOMAL PROTEIN L16"/>
    <property type="match status" value="1"/>
</dbReference>
<name>A0A3G3MIJ6_9FLOR</name>
<keyword evidence="2 4" id="KW-0689">Ribosomal protein</keyword>
<dbReference type="PANTHER" id="PTHR12220:SF13">
    <property type="entry name" value="LARGE RIBOSOMAL SUBUNIT PROTEIN UL16M"/>
    <property type="match status" value="1"/>
</dbReference>
<dbReference type="GO" id="GO:0003735">
    <property type="term" value="F:structural constituent of ribosome"/>
    <property type="evidence" value="ECO:0007669"/>
    <property type="project" value="InterPro"/>
</dbReference>
<dbReference type="GeneID" id="38463788"/>